<feature type="region of interest" description="Disordered" evidence="8">
    <location>
        <begin position="132"/>
        <end position="157"/>
    </location>
</feature>
<evidence type="ECO:0000259" key="9">
    <source>
        <dbReference type="SMART" id="SM01328"/>
    </source>
</evidence>
<dbReference type="PANTHER" id="PTHR14402:SF20">
    <property type="entry name" value="RECEPTOR-TRANSPORTING PROTEIN 2"/>
    <property type="match status" value="1"/>
</dbReference>
<keyword evidence="4" id="KW-0863">Zinc-finger</keyword>
<sequence length="157" mass="19350">MSTDWTPTLWSECFEEMLDEELDSSDQWAFHFNYGLTETLTKEERRREWRVYSPLFQCGKCFKTWRSARVVVVFRYRLQNKTARGTVLMRPLGQACRRCREEFELPGFSQNEVEEALLGLFGKIRKNCYGERRRRRRRRRRTRMMMRRKRMGQRRCR</sequence>
<keyword evidence="3" id="KW-0479">Metal-binding</keyword>
<dbReference type="EMBL" id="JAGTTL010000004">
    <property type="protein sequence ID" value="KAK6324190.1"/>
    <property type="molecule type" value="Genomic_DNA"/>
</dbReference>
<feature type="domain" description="3CxxC-type" evidence="9">
    <location>
        <begin position="50"/>
        <end position="145"/>
    </location>
</feature>
<dbReference type="SMART" id="SM01328">
    <property type="entry name" value="zf-3CxxC"/>
    <property type="match status" value="1"/>
</dbReference>
<comment type="caution">
    <text evidence="10">The sequence shown here is derived from an EMBL/GenBank/DDBJ whole genome shotgun (WGS) entry which is preliminary data.</text>
</comment>
<dbReference type="PANTHER" id="PTHR14402">
    <property type="entry name" value="RECEPTOR TRANSPORTING PROTEIN"/>
    <property type="match status" value="1"/>
</dbReference>
<keyword evidence="6" id="KW-1133">Transmembrane helix</keyword>
<protein>
    <recommendedName>
        <fullName evidence="9">3CxxC-type domain-containing protein</fullName>
    </recommendedName>
</protein>
<dbReference type="Pfam" id="PF13695">
    <property type="entry name" value="Zn_ribbon_3CxxC"/>
    <property type="match status" value="1"/>
</dbReference>
<dbReference type="InterPro" id="IPR026096">
    <property type="entry name" value="R-trans_p"/>
</dbReference>
<evidence type="ECO:0000256" key="6">
    <source>
        <dbReference type="ARBA" id="ARBA00022989"/>
    </source>
</evidence>
<name>A0AAN8MHR4_9TELE</name>
<dbReference type="GO" id="GO:0051205">
    <property type="term" value="P:protein insertion into membrane"/>
    <property type="evidence" value="ECO:0007669"/>
    <property type="project" value="TreeGrafter"/>
</dbReference>
<keyword evidence="2" id="KW-0812">Transmembrane</keyword>
<dbReference type="GO" id="GO:0016020">
    <property type="term" value="C:membrane"/>
    <property type="evidence" value="ECO:0007669"/>
    <property type="project" value="UniProtKB-SubCell"/>
</dbReference>
<evidence type="ECO:0000256" key="1">
    <source>
        <dbReference type="ARBA" id="ARBA00004167"/>
    </source>
</evidence>
<dbReference type="InterPro" id="IPR027377">
    <property type="entry name" value="ZAR1/RTP1-5-like_Znf-3CxxC"/>
</dbReference>
<evidence type="ECO:0000256" key="8">
    <source>
        <dbReference type="SAM" id="MobiDB-lite"/>
    </source>
</evidence>
<dbReference type="GO" id="GO:0031849">
    <property type="term" value="F:olfactory receptor binding"/>
    <property type="evidence" value="ECO:0007669"/>
    <property type="project" value="TreeGrafter"/>
</dbReference>
<keyword evidence="7" id="KW-0472">Membrane</keyword>
<evidence type="ECO:0000256" key="3">
    <source>
        <dbReference type="ARBA" id="ARBA00022723"/>
    </source>
</evidence>
<evidence type="ECO:0000313" key="11">
    <source>
        <dbReference type="Proteomes" id="UP001356427"/>
    </source>
</evidence>
<comment type="subcellular location">
    <subcellularLocation>
        <location evidence="1">Membrane</location>
        <topology evidence="1">Single-pass membrane protein</topology>
    </subcellularLocation>
</comment>
<dbReference type="AlphaFoldDB" id="A0AAN8MHR4"/>
<evidence type="ECO:0000313" key="10">
    <source>
        <dbReference type="EMBL" id="KAK6324190.1"/>
    </source>
</evidence>
<dbReference type="Proteomes" id="UP001356427">
    <property type="component" value="Unassembled WGS sequence"/>
</dbReference>
<organism evidence="10 11">
    <name type="scientific">Coregonus suidteri</name>
    <dbReference type="NCBI Taxonomy" id="861788"/>
    <lineage>
        <taxon>Eukaryota</taxon>
        <taxon>Metazoa</taxon>
        <taxon>Chordata</taxon>
        <taxon>Craniata</taxon>
        <taxon>Vertebrata</taxon>
        <taxon>Euteleostomi</taxon>
        <taxon>Actinopterygii</taxon>
        <taxon>Neopterygii</taxon>
        <taxon>Teleostei</taxon>
        <taxon>Protacanthopterygii</taxon>
        <taxon>Salmoniformes</taxon>
        <taxon>Salmonidae</taxon>
        <taxon>Coregoninae</taxon>
        <taxon>Coregonus</taxon>
    </lineage>
</organism>
<proteinExistence type="predicted"/>
<reference evidence="10 11" key="1">
    <citation type="submission" date="2021-04" db="EMBL/GenBank/DDBJ databases">
        <authorList>
            <person name="De Guttry C."/>
            <person name="Zahm M."/>
            <person name="Klopp C."/>
            <person name="Cabau C."/>
            <person name="Louis A."/>
            <person name="Berthelot C."/>
            <person name="Parey E."/>
            <person name="Roest Crollius H."/>
            <person name="Montfort J."/>
            <person name="Robinson-Rechavi M."/>
            <person name="Bucao C."/>
            <person name="Bouchez O."/>
            <person name="Gislard M."/>
            <person name="Lluch J."/>
            <person name="Milhes M."/>
            <person name="Lampietro C."/>
            <person name="Lopez Roques C."/>
            <person name="Donnadieu C."/>
            <person name="Braasch I."/>
            <person name="Desvignes T."/>
            <person name="Postlethwait J."/>
            <person name="Bobe J."/>
            <person name="Wedekind C."/>
            <person name="Guiguen Y."/>
        </authorList>
    </citation>
    <scope>NUCLEOTIDE SEQUENCE [LARGE SCALE GENOMIC DNA]</scope>
    <source>
        <strain evidence="10">Cs_M1</strain>
        <tissue evidence="10">Blood</tissue>
    </source>
</reference>
<evidence type="ECO:0000256" key="4">
    <source>
        <dbReference type="ARBA" id="ARBA00022771"/>
    </source>
</evidence>
<dbReference type="GO" id="GO:0008270">
    <property type="term" value="F:zinc ion binding"/>
    <property type="evidence" value="ECO:0007669"/>
    <property type="project" value="UniProtKB-KW"/>
</dbReference>
<accession>A0AAN8MHR4</accession>
<gene>
    <name evidence="10" type="ORF">J4Q44_G00065290</name>
</gene>
<evidence type="ECO:0000256" key="7">
    <source>
        <dbReference type="ARBA" id="ARBA00023136"/>
    </source>
</evidence>
<dbReference type="GO" id="GO:0006612">
    <property type="term" value="P:protein targeting to membrane"/>
    <property type="evidence" value="ECO:0007669"/>
    <property type="project" value="TreeGrafter"/>
</dbReference>
<keyword evidence="5" id="KW-0862">Zinc</keyword>
<keyword evidence="11" id="KW-1185">Reference proteome</keyword>
<evidence type="ECO:0000256" key="2">
    <source>
        <dbReference type="ARBA" id="ARBA00022692"/>
    </source>
</evidence>
<evidence type="ECO:0000256" key="5">
    <source>
        <dbReference type="ARBA" id="ARBA00022833"/>
    </source>
</evidence>